<dbReference type="RefSeq" id="WP_139603941.1">
    <property type="nucleotide sequence ID" value="NZ_VDCQ01000028.1"/>
</dbReference>
<feature type="region of interest" description="Disordered" evidence="1">
    <location>
        <begin position="136"/>
        <end position="169"/>
    </location>
</feature>
<keyword evidence="2" id="KW-1133">Transmembrane helix</keyword>
<name>A0A5C4T5Z2_9BACL</name>
<feature type="compositionally biased region" description="Low complexity" evidence="1">
    <location>
        <begin position="144"/>
        <end position="163"/>
    </location>
</feature>
<proteinExistence type="predicted"/>
<evidence type="ECO:0000313" key="4">
    <source>
        <dbReference type="Proteomes" id="UP000307943"/>
    </source>
</evidence>
<evidence type="ECO:0000313" key="3">
    <source>
        <dbReference type="EMBL" id="TNJ64504.1"/>
    </source>
</evidence>
<feature type="transmembrane region" description="Helical" evidence="2">
    <location>
        <begin position="20"/>
        <end position="40"/>
    </location>
</feature>
<reference evidence="3 4" key="1">
    <citation type="submission" date="2019-05" db="EMBL/GenBank/DDBJ databases">
        <title>We sequenced the genome of Paenibacillus hemerocallicola KCTC 33185 for further insight into its adaptation and study the phylogeny of Paenibacillus.</title>
        <authorList>
            <person name="Narsing Rao M.P."/>
        </authorList>
    </citation>
    <scope>NUCLEOTIDE SEQUENCE [LARGE SCALE GENOMIC DNA]</scope>
    <source>
        <strain evidence="3 4">KCTC 33185</strain>
    </source>
</reference>
<protein>
    <recommendedName>
        <fullName evidence="5">Pilus assembly protein PilO</fullName>
    </recommendedName>
</protein>
<keyword evidence="2" id="KW-0472">Membrane</keyword>
<dbReference type="EMBL" id="VDCQ01000028">
    <property type="protein sequence ID" value="TNJ64504.1"/>
    <property type="molecule type" value="Genomic_DNA"/>
</dbReference>
<feature type="region of interest" description="Disordered" evidence="1">
    <location>
        <begin position="253"/>
        <end position="285"/>
    </location>
</feature>
<comment type="caution">
    <text evidence="3">The sequence shown here is derived from an EMBL/GenBank/DDBJ whole genome shotgun (WGS) entry which is preliminary data.</text>
</comment>
<evidence type="ECO:0000256" key="2">
    <source>
        <dbReference type="SAM" id="Phobius"/>
    </source>
</evidence>
<organism evidence="3 4">
    <name type="scientific">Paenibacillus hemerocallicola</name>
    <dbReference type="NCBI Taxonomy" id="1172614"/>
    <lineage>
        <taxon>Bacteria</taxon>
        <taxon>Bacillati</taxon>
        <taxon>Bacillota</taxon>
        <taxon>Bacilli</taxon>
        <taxon>Bacillales</taxon>
        <taxon>Paenibacillaceae</taxon>
        <taxon>Paenibacillus</taxon>
    </lineage>
</organism>
<dbReference type="OrthoDB" id="6430685at2"/>
<accession>A0A5C4T5Z2</accession>
<dbReference type="InterPro" id="IPR014717">
    <property type="entry name" value="Transl_elong_EF1B/ribsomal_bS6"/>
</dbReference>
<gene>
    <name evidence="3" type="ORF">FE784_19690</name>
</gene>
<dbReference type="Gene3D" id="3.30.70.60">
    <property type="match status" value="1"/>
</dbReference>
<dbReference type="AlphaFoldDB" id="A0A5C4T5Z2"/>
<keyword evidence="2" id="KW-0812">Transmembrane</keyword>
<feature type="compositionally biased region" description="Polar residues" evidence="1">
    <location>
        <begin position="261"/>
        <end position="274"/>
    </location>
</feature>
<dbReference type="Proteomes" id="UP000307943">
    <property type="component" value="Unassembled WGS sequence"/>
</dbReference>
<evidence type="ECO:0000256" key="1">
    <source>
        <dbReference type="SAM" id="MobiDB-lite"/>
    </source>
</evidence>
<keyword evidence="4" id="KW-1185">Reference proteome</keyword>
<sequence>MKLQQRLVEYTGWKSAGALLSYAIFLGMLTIAVAGFLFVWRPMSDSRALAERLEASKQRIRQLELLPVKSDPGRDGLEDYARRIPVAEELGTFVLSLRALERQTGVSLLKLDTKSTGSGDNELQSQFQALNLSQGGYSASTPKSQTQAAAGSSAAGPSPAGGTPVQSEAPRSVWTMMEERQLQLVVNGSYEESASFVGGLRGMERFVNVHGWKIESAAGAAVGVREKVKVTIDLTIYTASKLVGILPPLPKTAIPPGSGRSDPTLSESALSQELHQAASKELEAR</sequence>
<evidence type="ECO:0008006" key="5">
    <source>
        <dbReference type="Google" id="ProtNLM"/>
    </source>
</evidence>